<dbReference type="Proteomes" id="UP001174934">
    <property type="component" value="Unassembled WGS sequence"/>
</dbReference>
<dbReference type="AlphaFoldDB" id="A0AA40C526"/>
<dbReference type="SUPFAM" id="SSF51445">
    <property type="entry name" value="(Trans)glycosidases"/>
    <property type="match status" value="1"/>
</dbReference>
<comment type="catalytic activity">
    <reaction evidence="4">
        <text>alpha-D-galactosyl-(1-&gt;3)-1D-myo-inositol + sucrose = raffinose + myo-inositol</text>
        <dbReference type="Rhea" id="RHEA:20161"/>
        <dbReference type="ChEBI" id="CHEBI:16634"/>
        <dbReference type="ChEBI" id="CHEBI:17268"/>
        <dbReference type="ChEBI" id="CHEBI:17505"/>
        <dbReference type="ChEBI" id="CHEBI:17992"/>
        <dbReference type="EC" id="2.4.1.82"/>
    </reaction>
</comment>
<dbReference type="FunFam" id="3.20.20.70:FF:000222">
    <property type="entry name" value="Raffinose synthase Sip1 protein"/>
    <property type="match status" value="1"/>
</dbReference>
<dbReference type="PANTHER" id="PTHR31268:SF32">
    <property type="entry name" value="GALACTINOL--SUCROSE GALACTOSYLTRANSFERASE 2-RELATED"/>
    <property type="match status" value="1"/>
</dbReference>
<sequence length="877" mass="97696">MTAFIATYPPLEQVSQVNNSIVAFHAVLEVSKSAAAEPWQVALWYSSGTAPGNGQGWAEVMFDPSEEKHQPSIIHDVTGQISRLHYTVTLTVESALMFTIKFRQGPDHDWRWIRDEQGLADGLVIIDQGPVQQSDTEDLPDLIHGLNPDLKWKSRMSQCPGTRLWTIQAPVDSAKDENSTFTDIPLGVPWGQFLRWFALVRSWTPWLAPRHGKTKFGLDKDAVLCSFLSPQGKHLVFLGLSGLDDIMTLFRSDDSDQLVLHIRNDHTEAGFGTILVAVGDNFESANAAVMYEARSLVAATRLSEQNTLVESEISKEMAALDLGVKPQWYENWYDGLGYCTWNALGQKLTDEKLLKAIDTLAEDNIKISSLIIDDGWQDIDYRGEGQWQYGLNNFEAEPKTFPKGLKALLSEIRSKHKNIQHIAVWHTILGYWAGLSPNGKLAKTYKTIEVVREDVERRNLPIDGKMTVAAKEDVKQFYDDFYRFLSESGVDGVKTDGQYLLDTLVSAKARTELINTYLDAWTVASLRHFSSKVISCMSLSPQIIFHSQLPRNRPTVLCRNSDDFFPEVPSSHPWHVWSNAHNTLLTQHLNIIPDWDMFQTTNIYAGFHAAARCVSGGPVYITDVPGEHDIDLINQMTGTTTRGRTVVFRPSVLGRTIDQYVNYDDLSLLKIGAYHGRAVTGTPIMGIFNISAQPLTEIVPLARFSGVLSSMRYVVRSHASGKVTPPLQPGSSASLLTVSLDVEGYDILCAFPLSAFDSESRGRVWVANLGLVGKMTGCAAILNSGFEPLENGRLFIHSNLKALGILGMYISVLPELSVLDDFMATIQGQPIPPHTVSVSRTDEHVLEVDIETAWKEMGLESGWANEVEIKIYFPLEK</sequence>
<organism evidence="5 6">
    <name type="scientific">Bombardia bombarda</name>
    <dbReference type="NCBI Taxonomy" id="252184"/>
    <lineage>
        <taxon>Eukaryota</taxon>
        <taxon>Fungi</taxon>
        <taxon>Dikarya</taxon>
        <taxon>Ascomycota</taxon>
        <taxon>Pezizomycotina</taxon>
        <taxon>Sordariomycetes</taxon>
        <taxon>Sordariomycetidae</taxon>
        <taxon>Sordariales</taxon>
        <taxon>Lasiosphaeriaceae</taxon>
        <taxon>Bombardia</taxon>
    </lineage>
</organism>
<name>A0AA40C526_9PEZI</name>
<dbReference type="PANTHER" id="PTHR31268">
    <property type="match status" value="1"/>
</dbReference>
<evidence type="ECO:0000256" key="3">
    <source>
        <dbReference type="ARBA" id="ARBA00023277"/>
    </source>
</evidence>
<keyword evidence="6" id="KW-1185">Reference proteome</keyword>
<dbReference type="InterPro" id="IPR017853">
    <property type="entry name" value="GH"/>
</dbReference>
<protein>
    <submittedName>
        <fullName evidence="5">Glycoside hydrolase superfamily</fullName>
    </submittedName>
</protein>
<dbReference type="GO" id="GO:0004557">
    <property type="term" value="F:alpha-galactosidase activity"/>
    <property type="evidence" value="ECO:0007669"/>
    <property type="project" value="UniProtKB-EC"/>
</dbReference>
<dbReference type="GO" id="GO:0047274">
    <property type="term" value="F:galactinol-sucrose galactosyltransferase activity"/>
    <property type="evidence" value="ECO:0007669"/>
    <property type="project" value="UniProtKB-EC"/>
</dbReference>
<dbReference type="Gene3D" id="3.20.20.70">
    <property type="entry name" value="Aldolase class I"/>
    <property type="match status" value="1"/>
</dbReference>
<gene>
    <name evidence="5" type="ORF">B0T17DRAFT_492760</name>
</gene>
<comment type="similarity">
    <text evidence="2">Belongs to the glycosyl hydrolases 36 family.</text>
</comment>
<keyword evidence="5" id="KW-0378">Hydrolase</keyword>
<dbReference type="InterPro" id="IPR008811">
    <property type="entry name" value="Glycosyl_hydrolases_36"/>
</dbReference>
<dbReference type="EMBL" id="JAULSR010000003">
    <property type="protein sequence ID" value="KAK0624623.1"/>
    <property type="molecule type" value="Genomic_DNA"/>
</dbReference>
<comment type="catalytic activity">
    <reaction evidence="1">
        <text>Hydrolysis of terminal, non-reducing alpha-D-galactose residues in alpha-D-galactosides, including galactose oligosaccharides, galactomannans and galactolipids.</text>
        <dbReference type="EC" id="3.2.1.22"/>
    </reaction>
</comment>
<reference evidence="5" key="1">
    <citation type="submission" date="2023-06" db="EMBL/GenBank/DDBJ databases">
        <title>Genome-scale phylogeny and comparative genomics of the fungal order Sordariales.</title>
        <authorList>
            <consortium name="Lawrence Berkeley National Laboratory"/>
            <person name="Hensen N."/>
            <person name="Bonometti L."/>
            <person name="Westerberg I."/>
            <person name="Brannstrom I.O."/>
            <person name="Guillou S."/>
            <person name="Cros-Aarteil S."/>
            <person name="Calhoun S."/>
            <person name="Haridas S."/>
            <person name="Kuo A."/>
            <person name="Mondo S."/>
            <person name="Pangilinan J."/>
            <person name="Riley R."/>
            <person name="LaButti K."/>
            <person name="Andreopoulos B."/>
            <person name="Lipzen A."/>
            <person name="Chen C."/>
            <person name="Yanf M."/>
            <person name="Daum C."/>
            <person name="Ng V."/>
            <person name="Clum A."/>
            <person name="Steindorff A."/>
            <person name="Ohm R."/>
            <person name="Martin F."/>
            <person name="Silar P."/>
            <person name="Natvig D."/>
            <person name="Lalanne C."/>
            <person name="Gautier V."/>
            <person name="Ament-velasquez S.L."/>
            <person name="Kruys A."/>
            <person name="Hutchinson M.I."/>
            <person name="Powell A.J."/>
            <person name="Barry K."/>
            <person name="Miller A.N."/>
            <person name="Grigoriev I.V."/>
            <person name="Debuchy R."/>
            <person name="Gladieux P."/>
            <person name="Thoren M.H."/>
            <person name="Johannesson H."/>
        </authorList>
    </citation>
    <scope>NUCLEOTIDE SEQUENCE</scope>
    <source>
        <strain evidence="5">SMH3391-2</strain>
    </source>
</reference>
<evidence type="ECO:0000256" key="2">
    <source>
        <dbReference type="ARBA" id="ARBA00007240"/>
    </source>
</evidence>
<evidence type="ECO:0000256" key="4">
    <source>
        <dbReference type="ARBA" id="ARBA00049426"/>
    </source>
</evidence>
<evidence type="ECO:0000313" key="6">
    <source>
        <dbReference type="Proteomes" id="UP001174934"/>
    </source>
</evidence>
<keyword evidence="3" id="KW-0119">Carbohydrate metabolism</keyword>
<proteinExistence type="inferred from homology"/>
<evidence type="ECO:0000256" key="1">
    <source>
        <dbReference type="ARBA" id="ARBA00001255"/>
    </source>
</evidence>
<evidence type="ECO:0000313" key="5">
    <source>
        <dbReference type="EMBL" id="KAK0624623.1"/>
    </source>
</evidence>
<dbReference type="Pfam" id="PF05691">
    <property type="entry name" value="Raffinose_syn"/>
    <property type="match status" value="1"/>
</dbReference>
<comment type="caution">
    <text evidence="5">The sequence shown here is derived from an EMBL/GenBank/DDBJ whole genome shotgun (WGS) entry which is preliminary data.</text>
</comment>
<accession>A0AA40C526</accession>
<dbReference type="InterPro" id="IPR013785">
    <property type="entry name" value="Aldolase_TIM"/>
</dbReference>